<keyword evidence="2" id="KW-0732">Signal</keyword>
<feature type="chain" id="PRO_5005190721" description="Photosystem I reaction center subunit VIII" evidence="2">
    <location>
        <begin position="21"/>
        <end position="125"/>
    </location>
</feature>
<evidence type="ECO:0000313" key="4">
    <source>
        <dbReference type="Proteomes" id="UP000041254"/>
    </source>
</evidence>
<organism evidence="3 4">
    <name type="scientific">Vitrella brassicaformis (strain CCMP3155)</name>
    <dbReference type="NCBI Taxonomy" id="1169540"/>
    <lineage>
        <taxon>Eukaryota</taxon>
        <taxon>Sar</taxon>
        <taxon>Alveolata</taxon>
        <taxon>Colpodellida</taxon>
        <taxon>Vitrellaceae</taxon>
        <taxon>Vitrella</taxon>
    </lineage>
</organism>
<feature type="transmembrane region" description="Helical" evidence="1">
    <location>
        <begin position="100"/>
        <end position="121"/>
    </location>
</feature>
<keyword evidence="1" id="KW-1133">Transmembrane helix</keyword>
<keyword evidence="1" id="KW-0472">Membrane</keyword>
<dbReference type="AlphaFoldDB" id="A0A0G4GVG4"/>
<evidence type="ECO:0000256" key="2">
    <source>
        <dbReference type="SAM" id="SignalP"/>
    </source>
</evidence>
<evidence type="ECO:0008006" key="5">
    <source>
        <dbReference type="Google" id="ProtNLM"/>
    </source>
</evidence>
<dbReference type="Proteomes" id="UP000041254">
    <property type="component" value="Unassembled WGS sequence"/>
</dbReference>
<name>A0A0G4GVG4_VITBC</name>
<keyword evidence="1" id="KW-0812">Transmembrane</keyword>
<dbReference type="VEuPathDB" id="CryptoDB:Vbra_18769"/>
<keyword evidence="4" id="KW-1185">Reference proteome</keyword>
<reference evidence="3 4" key="1">
    <citation type="submission" date="2014-11" db="EMBL/GenBank/DDBJ databases">
        <authorList>
            <person name="Zhu J."/>
            <person name="Qi W."/>
            <person name="Song R."/>
        </authorList>
    </citation>
    <scope>NUCLEOTIDE SEQUENCE [LARGE SCALE GENOMIC DNA]</scope>
</reference>
<evidence type="ECO:0000313" key="3">
    <source>
        <dbReference type="EMBL" id="CEM34848.1"/>
    </source>
</evidence>
<protein>
    <recommendedName>
        <fullName evidence="5">Photosystem I reaction center subunit VIII</fullName>
    </recommendedName>
</protein>
<dbReference type="EMBL" id="CDMY01000834">
    <property type="protein sequence ID" value="CEM34848.1"/>
    <property type="molecule type" value="Genomic_DNA"/>
</dbReference>
<proteinExistence type="predicted"/>
<feature type="signal peptide" evidence="2">
    <location>
        <begin position="1"/>
        <end position="20"/>
    </location>
</feature>
<gene>
    <name evidence="3" type="ORF">Vbra_18769</name>
</gene>
<accession>A0A0G4GVG4</accession>
<evidence type="ECO:0000256" key="1">
    <source>
        <dbReference type="SAM" id="Phobius"/>
    </source>
</evidence>
<dbReference type="InParanoid" id="A0A0G4GVG4"/>
<sequence>MMRVPLLALVAVCLMVAASAFVQRPANALSGNILRQSANRRAVERRTSPQMVLDSATLDSATDPAFLDMLGAGFNELIAYKGKVGNMEAPTGFSDIGPKLFVPIFCLFIPVVAMGFGFRTLTAED</sequence>